<dbReference type="InterPro" id="IPR010285">
    <property type="entry name" value="DNA_helicase_pif1-like_DEAD"/>
</dbReference>
<evidence type="ECO:0000313" key="5">
    <source>
        <dbReference type="RefSeq" id="XP_065673077.1"/>
    </source>
</evidence>
<keyword evidence="1" id="KW-0227">DNA damage</keyword>
<evidence type="ECO:0000256" key="1">
    <source>
        <dbReference type="RuleBase" id="RU363044"/>
    </source>
</evidence>
<dbReference type="GeneID" id="136090393"/>
<keyword evidence="1" id="KW-0234">DNA repair</keyword>
<dbReference type="SUPFAM" id="SSF52540">
    <property type="entry name" value="P-loop containing nucleoside triphosphate hydrolases"/>
    <property type="match status" value="1"/>
</dbReference>
<comment type="catalytic activity">
    <reaction evidence="1">
        <text>ATP + H2O = ADP + phosphate + H(+)</text>
        <dbReference type="Rhea" id="RHEA:13065"/>
        <dbReference type="ChEBI" id="CHEBI:15377"/>
        <dbReference type="ChEBI" id="CHEBI:15378"/>
        <dbReference type="ChEBI" id="CHEBI:30616"/>
        <dbReference type="ChEBI" id="CHEBI:43474"/>
        <dbReference type="ChEBI" id="CHEBI:456216"/>
        <dbReference type="EC" id="5.6.2.3"/>
    </reaction>
</comment>
<dbReference type="PANTHER" id="PTHR47642">
    <property type="entry name" value="ATP-DEPENDENT DNA HELICASE"/>
    <property type="match status" value="1"/>
</dbReference>
<keyword evidence="1" id="KW-0378">Hydrolase</keyword>
<dbReference type="InterPro" id="IPR027417">
    <property type="entry name" value="P-loop_NTPase"/>
</dbReference>
<dbReference type="EC" id="5.6.2.3" evidence="1"/>
<dbReference type="Proteomes" id="UP001652625">
    <property type="component" value="Chromosome 13"/>
</dbReference>
<evidence type="ECO:0000259" key="2">
    <source>
        <dbReference type="Pfam" id="PF05970"/>
    </source>
</evidence>
<dbReference type="PANTHER" id="PTHR47642:SF6">
    <property type="entry name" value="ATP-DEPENDENT DNA HELICASE"/>
    <property type="match status" value="1"/>
</dbReference>
<name>A0ABM4DF77_HYDVU</name>
<keyword evidence="1" id="KW-0233">DNA recombination</keyword>
<dbReference type="InterPro" id="IPR051055">
    <property type="entry name" value="PIF1_helicase"/>
</dbReference>
<dbReference type="Pfam" id="PF05970">
    <property type="entry name" value="PIF1"/>
    <property type="match status" value="1"/>
</dbReference>
<comment type="similarity">
    <text evidence="1">Belongs to the helicase family.</text>
</comment>
<keyword evidence="1" id="KW-0547">Nucleotide-binding</keyword>
<reference evidence="5" key="1">
    <citation type="submission" date="2025-08" db="UniProtKB">
        <authorList>
            <consortium name="RefSeq"/>
        </authorList>
    </citation>
    <scope>IDENTIFICATION</scope>
</reference>
<keyword evidence="1" id="KW-0067">ATP-binding</keyword>
<dbReference type="InterPro" id="IPR049163">
    <property type="entry name" value="Pif1-like_2B_dom"/>
</dbReference>
<accession>A0ABM4DF77</accession>
<comment type="cofactor">
    <cofactor evidence="1">
        <name>Mg(2+)</name>
        <dbReference type="ChEBI" id="CHEBI:18420"/>
    </cofactor>
</comment>
<gene>
    <name evidence="5" type="primary">LOC136090393</name>
</gene>
<evidence type="ECO:0000313" key="4">
    <source>
        <dbReference type="Proteomes" id="UP001652625"/>
    </source>
</evidence>
<keyword evidence="1" id="KW-0347">Helicase</keyword>
<feature type="domain" description="DNA helicase Pif1-like DEAD-box helicase" evidence="2">
    <location>
        <begin position="2"/>
        <end position="138"/>
    </location>
</feature>
<proteinExistence type="inferred from homology"/>
<keyword evidence="4" id="KW-1185">Reference proteome</keyword>
<dbReference type="Gene3D" id="3.40.50.300">
    <property type="entry name" value="P-loop containing nucleotide triphosphate hydrolases"/>
    <property type="match status" value="2"/>
</dbReference>
<protein>
    <recommendedName>
        <fullName evidence="1">ATP-dependent DNA helicase</fullName>
        <ecNumber evidence="1">5.6.2.3</ecNumber>
    </recommendedName>
</protein>
<organism evidence="4 5">
    <name type="scientific">Hydra vulgaris</name>
    <name type="common">Hydra</name>
    <name type="synonym">Hydra attenuata</name>
    <dbReference type="NCBI Taxonomy" id="6087"/>
    <lineage>
        <taxon>Eukaryota</taxon>
        <taxon>Metazoa</taxon>
        <taxon>Cnidaria</taxon>
        <taxon>Hydrozoa</taxon>
        <taxon>Hydroidolina</taxon>
        <taxon>Anthoathecata</taxon>
        <taxon>Aplanulata</taxon>
        <taxon>Hydridae</taxon>
        <taxon>Hydra</taxon>
    </lineage>
</organism>
<feature type="domain" description="DNA helicase Pif1-like 2B" evidence="3">
    <location>
        <begin position="142"/>
        <end position="172"/>
    </location>
</feature>
<sequence length="322" mass="36945">MTIHTFAGIEKGVKGLDYSIQHMHPDVKKRCLETDVLIIDEISMINAETFDLLHLLACKIKQRDDELFGISDQTIDYLMSRHFEKNENIIVKYTRLFFNIAEVDYYNPMKMNELKDVGRWFHSKDVIKNSKINNTFQILLAIHLKIDAVVMLVRNINVEEKLCNGTVGIITLLENNAVLVNIKGKEVKIELVKADILDFSHSVVASRVGLPLRLAFNFTVHKAQGSTMNKVVLNLSSNAFINSLYYVSLSRVCEDLVEELELNIEIQSLEKIVYHVEQKTLEEYEIEMKNASTFDDLFQKILTGYNIVTLCVKSTEDGYCKI</sequence>
<dbReference type="RefSeq" id="XP_065673077.1">
    <property type="nucleotide sequence ID" value="XM_065817005.1"/>
</dbReference>
<evidence type="ECO:0000259" key="3">
    <source>
        <dbReference type="Pfam" id="PF21530"/>
    </source>
</evidence>
<dbReference type="Pfam" id="PF21530">
    <property type="entry name" value="Pif1_2B_dom"/>
    <property type="match status" value="1"/>
</dbReference>